<dbReference type="EMBL" id="RAHX01000001">
    <property type="protein sequence ID" value="RJY08870.1"/>
    <property type="molecule type" value="Genomic_DNA"/>
</dbReference>
<dbReference type="InterPro" id="IPR008972">
    <property type="entry name" value="Cupredoxin"/>
</dbReference>
<keyword evidence="2" id="KW-0186">Copper</keyword>
<evidence type="ECO:0000259" key="3">
    <source>
        <dbReference type="Pfam" id="PF00127"/>
    </source>
</evidence>
<dbReference type="GO" id="GO:0009055">
    <property type="term" value="F:electron transfer activity"/>
    <property type="evidence" value="ECO:0007669"/>
    <property type="project" value="InterPro"/>
</dbReference>
<name>A0A419RSW6_9SPHN</name>
<evidence type="ECO:0000256" key="1">
    <source>
        <dbReference type="ARBA" id="ARBA00022723"/>
    </source>
</evidence>
<reference evidence="4 5" key="1">
    <citation type="journal article" date="2017" name="Int. J. Syst. Evol. Microbiol.">
        <title>Erythrobacter aquimixticola sp. nov., isolated from the junction between the ocean and a freshwater spring.</title>
        <authorList>
            <person name="Park S."/>
            <person name="Jung Y.T."/>
            <person name="Choi S.J."/>
            <person name="Yoon J.H."/>
        </authorList>
    </citation>
    <scope>NUCLEOTIDE SEQUENCE [LARGE SCALE GENOMIC DNA]</scope>
    <source>
        <strain evidence="4 5">JSSK-14</strain>
    </source>
</reference>
<keyword evidence="5" id="KW-1185">Reference proteome</keyword>
<proteinExistence type="predicted"/>
<evidence type="ECO:0000256" key="2">
    <source>
        <dbReference type="ARBA" id="ARBA00023008"/>
    </source>
</evidence>
<sequence length="127" mass="13139">MASCATTYDVDPRIAPAATDFASAPRVEVRLDSFSFEPRTLGLQDGQPVTLAFTNVSDGGHNFAAPGFFQAAQVAQSSAPIVANGAIEVGAGDTVEIQLIPSRGGYDVDCTHTGHTLLGMTGSIVVR</sequence>
<dbReference type="AlphaFoldDB" id="A0A419RSW6"/>
<feature type="domain" description="Blue (type 1) copper" evidence="3">
    <location>
        <begin position="28"/>
        <end position="126"/>
    </location>
</feature>
<gene>
    <name evidence="4" type="ORF">D6201_05390</name>
</gene>
<comment type="caution">
    <text evidence="4">The sequence shown here is derived from an EMBL/GenBank/DDBJ whole genome shotgun (WGS) entry which is preliminary data.</text>
</comment>
<protein>
    <submittedName>
        <fullName evidence="4">Copper-binding protein</fullName>
    </submittedName>
</protein>
<evidence type="ECO:0000313" key="5">
    <source>
        <dbReference type="Proteomes" id="UP000285232"/>
    </source>
</evidence>
<evidence type="ECO:0000313" key="4">
    <source>
        <dbReference type="EMBL" id="RJY08870.1"/>
    </source>
</evidence>
<dbReference type="SUPFAM" id="SSF49503">
    <property type="entry name" value="Cupredoxins"/>
    <property type="match status" value="1"/>
</dbReference>
<dbReference type="Pfam" id="PF00127">
    <property type="entry name" value="Copper-bind"/>
    <property type="match status" value="1"/>
</dbReference>
<dbReference type="Proteomes" id="UP000285232">
    <property type="component" value="Unassembled WGS sequence"/>
</dbReference>
<organism evidence="4 5">
    <name type="scientific">Aurantiacibacter aquimixticola</name>
    <dbReference type="NCBI Taxonomy" id="1958945"/>
    <lineage>
        <taxon>Bacteria</taxon>
        <taxon>Pseudomonadati</taxon>
        <taxon>Pseudomonadota</taxon>
        <taxon>Alphaproteobacteria</taxon>
        <taxon>Sphingomonadales</taxon>
        <taxon>Erythrobacteraceae</taxon>
        <taxon>Aurantiacibacter</taxon>
    </lineage>
</organism>
<accession>A0A419RSW6</accession>
<keyword evidence="1" id="KW-0479">Metal-binding</keyword>
<dbReference type="InterPro" id="IPR000923">
    <property type="entry name" value="BlueCu_1"/>
</dbReference>
<dbReference type="GO" id="GO:0005507">
    <property type="term" value="F:copper ion binding"/>
    <property type="evidence" value="ECO:0007669"/>
    <property type="project" value="InterPro"/>
</dbReference>
<dbReference type="Gene3D" id="2.60.40.420">
    <property type="entry name" value="Cupredoxins - blue copper proteins"/>
    <property type="match status" value="1"/>
</dbReference>